<dbReference type="PANTHER" id="PTHR43214">
    <property type="entry name" value="TWO-COMPONENT RESPONSE REGULATOR"/>
    <property type="match status" value="1"/>
</dbReference>
<evidence type="ECO:0000313" key="6">
    <source>
        <dbReference type="EMBL" id="QBP10325.1"/>
    </source>
</evidence>
<evidence type="ECO:0000313" key="7">
    <source>
        <dbReference type="Proteomes" id="UP000253772"/>
    </source>
</evidence>
<dbReference type="InterPro" id="IPR001789">
    <property type="entry name" value="Sig_transdc_resp-reg_receiver"/>
</dbReference>
<proteinExistence type="predicted"/>
<dbReference type="GO" id="GO:0006355">
    <property type="term" value="P:regulation of DNA-templated transcription"/>
    <property type="evidence" value="ECO:0007669"/>
    <property type="project" value="InterPro"/>
</dbReference>
<dbReference type="GO" id="GO:0003677">
    <property type="term" value="F:DNA binding"/>
    <property type="evidence" value="ECO:0007669"/>
    <property type="project" value="UniProtKB-KW"/>
</dbReference>
<dbReference type="CDD" id="cd17535">
    <property type="entry name" value="REC_NarL-like"/>
    <property type="match status" value="1"/>
</dbReference>
<evidence type="ECO:0000256" key="3">
    <source>
        <dbReference type="PROSITE-ProRule" id="PRU00169"/>
    </source>
</evidence>
<dbReference type="Pfam" id="PF00196">
    <property type="entry name" value="GerE"/>
    <property type="match status" value="1"/>
</dbReference>
<dbReference type="SMART" id="SM00421">
    <property type="entry name" value="HTH_LUXR"/>
    <property type="match status" value="1"/>
</dbReference>
<gene>
    <name evidence="6" type="ORF">DDF84_011460</name>
</gene>
<keyword evidence="2" id="KW-0238">DNA-binding</keyword>
<dbReference type="InterPro" id="IPR000792">
    <property type="entry name" value="Tscrpt_reg_LuxR_C"/>
</dbReference>
<feature type="domain" description="HTH luxR-type" evidence="4">
    <location>
        <begin position="149"/>
        <end position="213"/>
    </location>
</feature>
<evidence type="ECO:0000256" key="2">
    <source>
        <dbReference type="ARBA" id="ARBA00023125"/>
    </source>
</evidence>
<evidence type="ECO:0000256" key="1">
    <source>
        <dbReference type="ARBA" id="ARBA00022553"/>
    </source>
</evidence>
<dbReference type="InterPro" id="IPR016032">
    <property type="entry name" value="Sig_transdc_resp-reg_C-effctor"/>
</dbReference>
<dbReference type="RefSeq" id="WP_024570425.1">
    <property type="nucleotide sequence ID" value="NZ_CP037900.1"/>
</dbReference>
<dbReference type="Proteomes" id="UP000253772">
    <property type="component" value="Chromosome c1"/>
</dbReference>
<organism evidence="6 7">
    <name type="scientific">Cupriavidus metallidurans</name>
    <dbReference type="NCBI Taxonomy" id="119219"/>
    <lineage>
        <taxon>Bacteria</taxon>
        <taxon>Pseudomonadati</taxon>
        <taxon>Pseudomonadota</taxon>
        <taxon>Betaproteobacteria</taxon>
        <taxon>Burkholderiales</taxon>
        <taxon>Burkholderiaceae</taxon>
        <taxon>Cupriavidus</taxon>
    </lineage>
</organism>
<keyword evidence="1 3" id="KW-0597">Phosphoprotein</keyword>
<dbReference type="EMBL" id="CP037900">
    <property type="protein sequence ID" value="QBP10325.1"/>
    <property type="molecule type" value="Genomic_DNA"/>
</dbReference>
<dbReference type="PANTHER" id="PTHR43214:SF17">
    <property type="entry name" value="TRANSCRIPTIONAL REGULATORY PROTEIN RCSB"/>
    <property type="match status" value="1"/>
</dbReference>
<accession>A0A482IMN9</accession>
<dbReference type="SMART" id="SM00448">
    <property type="entry name" value="REC"/>
    <property type="match status" value="1"/>
</dbReference>
<dbReference type="PRINTS" id="PR00038">
    <property type="entry name" value="HTHLUXR"/>
</dbReference>
<dbReference type="InterPro" id="IPR058245">
    <property type="entry name" value="NreC/VraR/RcsB-like_REC"/>
</dbReference>
<evidence type="ECO:0000259" key="4">
    <source>
        <dbReference type="PROSITE" id="PS50043"/>
    </source>
</evidence>
<evidence type="ECO:0000259" key="5">
    <source>
        <dbReference type="PROSITE" id="PS50110"/>
    </source>
</evidence>
<dbReference type="Pfam" id="PF00072">
    <property type="entry name" value="Response_reg"/>
    <property type="match status" value="1"/>
</dbReference>
<feature type="modified residue" description="4-aspartylphosphate" evidence="3">
    <location>
        <position position="55"/>
    </location>
</feature>
<protein>
    <submittedName>
        <fullName evidence="6">Response regulator transcription factor</fullName>
    </submittedName>
</protein>
<dbReference type="Gene3D" id="3.40.50.2300">
    <property type="match status" value="1"/>
</dbReference>
<dbReference type="OrthoDB" id="9780593at2"/>
<dbReference type="SUPFAM" id="SSF52172">
    <property type="entry name" value="CheY-like"/>
    <property type="match status" value="1"/>
</dbReference>
<dbReference type="InterPro" id="IPR011006">
    <property type="entry name" value="CheY-like_superfamily"/>
</dbReference>
<dbReference type="PROSITE" id="PS50110">
    <property type="entry name" value="RESPONSE_REGULATORY"/>
    <property type="match status" value="1"/>
</dbReference>
<dbReference type="SUPFAM" id="SSF46894">
    <property type="entry name" value="C-terminal effector domain of the bipartite response regulators"/>
    <property type="match status" value="1"/>
</dbReference>
<feature type="domain" description="Response regulatory" evidence="5">
    <location>
        <begin position="4"/>
        <end position="122"/>
    </location>
</feature>
<reference evidence="6 7" key="1">
    <citation type="submission" date="2019-03" db="EMBL/GenBank/DDBJ databases">
        <title>Comparative insights into the high quality Complete genome sequence of highly metal resistant Cupriavidus metallidurans strain BS1 isolated from a gold-copper mine.</title>
        <authorList>
            <person name="Mazhar H.S."/>
            <person name="Rensing C."/>
        </authorList>
    </citation>
    <scope>NUCLEOTIDE SEQUENCE [LARGE SCALE GENOMIC DNA]</scope>
    <source>
        <strain evidence="6 7">BS1</strain>
    </source>
</reference>
<dbReference type="PROSITE" id="PS50043">
    <property type="entry name" value="HTH_LUXR_2"/>
    <property type="match status" value="1"/>
</dbReference>
<dbReference type="CDD" id="cd06170">
    <property type="entry name" value="LuxR_C_like"/>
    <property type="match status" value="1"/>
</dbReference>
<dbReference type="GO" id="GO:0000160">
    <property type="term" value="P:phosphorelay signal transduction system"/>
    <property type="evidence" value="ECO:0007669"/>
    <property type="project" value="InterPro"/>
</dbReference>
<dbReference type="AlphaFoldDB" id="A0A482IMN9"/>
<sequence length="213" mass="22942">MPISIMVLDDHEIVHQGIVRVLQQNSAFAILGTFTRSRDFVQALRNKAPDLVIIDYALEPSDADGIGVIRMIRRQYPGIKILVLSAHDSPVTIALAMKAGADGYCIKNGSIADITAAIAKILRGASHIPAQVASLSVFGKEQGEGAPGSGGLTAALTEKEREVLRCFLDGMTVNEIAAKFSRSKKTVSGHKQSALRKLGIRSDNDLFKVRHLI</sequence>
<dbReference type="InterPro" id="IPR039420">
    <property type="entry name" value="WalR-like"/>
</dbReference>
<dbReference type="PROSITE" id="PS00622">
    <property type="entry name" value="HTH_LUXR_1"/>
    <property type="match status" value="1"/>
</dbReference>
<name>A0A482IMN9_9BURK</name>